<organism evidence="5 6">
    <name type="scientific">Thalassiosira oceanica</name>
    <name type="common">Marine diatom</name>
    <dbReference type="NCBI Taxonomy" id="159749"/>
    <lineage>
        <taxon>Eukaryota</taxon>
        <taxon>Sar</taxon>
        <taxon>Stramenopiles</taxon>
        <taxon>Ochrophyta</taxon>
        <taxon>Bacillariophyta</taxon>
        <taxon>Coscinodiscophyceae</taxon>
        <taxon>Thalassiosirophycidae</taxon>
        <taxon>Thalassiosirales</taxon>
        <taxon>Thalassiosiraceae</taxon>
        <taxon>Thalassiosira</taxon>
    </lineage>
</organism>
<feature type="domain" description="Serpin" evidence="4">
    <location>
        <begin position="1"/>
        <end position="355"/>
    </location>
</feature>
<keyword evidence="3" id="KW-0812">Transmembrane</keyword>
<dbReference type="eggNOG" id="KOG2392">
    <property type="taxonomic scope" value="Eukaryota"/>
</dbReference>
<dbReference type="Proteomes" id="UP000266841">
    <property type="component" value="Unassembled WGS sequence"/>
</dbReference>
<dbReference type="GO" id="GO:0004867">
    <property type="term" value="F:serine-type endopeptidase inhibitor activity"/>
    <property type="evidence" value="ECO:0007669"/>
    <property type="project" value="InterPro"/>
</dbReference>
<dbReference type="InterPro" id="IPR023796">
    <property type="entry name" value="Serpin_dom"/>
</dbReference>
<keyword evidence="6" id="KW-1185">Reference proteome</keyword>
<evidence type="ECO:0000256" key="1">
    <source>
        <dbReference type="ARBA" id="ARBA00009500"/>
    </source>
</evidence>
<dbReference type="PANTHER" id="PTHR11461:SF211">
    <property type="entry name" value="GH10112P-RELATED"/>
    <property type="match status" value="1"/>
</dbReference>
<dbReference type="CDD" id="cd00172">
    <property type="entry name" value="serpin"/>
    <property type="match status" value="1"/>
</dbReference>
<keyword evidence="3" id="KW-0472">Membrane</keyword>
<dbReference type="OrthoDB" id="47207at2759"/>
<name>K0TB03_THAOC</name>
<dbReference type="SUPFAM" id="SSF56574">
    <property type="entry name" value="Serpins"/>
    <property type="match status" value="1"/>
</dbReference>
<dbReference type="InterPro" id="IPR036186">
    <property type="entry name" value="Serpin_sf"/>
</dbReference>
<gene>
    <name evidence="5" type="ORF">THAOC_08006</name>
</gene>
<dbReference type="SMART" id="SM00093">
    <property type="entry name" value="SERPIN"/>
    <property type="match status" value="1"/>
</dbReference>
<dbReference type="Gene3D" id="2.30.39.10">
    <property type="entry name" value="Alpha-1-antitrypsin, domain 1"/>
    <property type="match status" value="1"/>
</dbReference>
<dbReference type="Pfam" id="PF00079">
    <property type="entry name" value="Serpin"/>
    <property type="match status" value="1"/>
</dbReference>
<dbReference type="InterPro" id="IPR000215">
    <property type="entry name" value="Serpin_fam"/>
</dbReference>
<keyword evidence="3" id="KW-1133">Transmembrane helix</keyword>
<dbReference type="OMA" id="IQNGFHV"/>
<evidence type="ECO:0000313" key="6">
    <source>
        <dbReference type="Proteomes" id="UP000266841"/>
    </source>
</evidence>
<comment type="caution">
    <text evidence="5">The sequence shown here is derived from an EMBL/GenBank/DDBJ whole genome shotgun (WGS) entry which is preliminary data.</text>
</comment>
<sequence>MALGLIYPGCTGEAVIQLRETLGFPPGDSSQLPWKEISDQLSSADGSCQGEIYNGVCYHEAPTLKIANSVWFHNANALDPEYRETVGPDIVKEIDFAAAASPVLVNDWAKNKTNGLIDWIVSPDQPLYPSHELILVNTIYFKAAWAKPFFDHSTNEDAFYSSVSRNEGASQAHFMHTVSVFPYSHDIMPGYQVVRLPFVNSELSFVIVLPMNEDSSEKTVKSSSLLPLLSAMDSTRVALALPKFKFSSEYTDRLKDAVKQTGIAAPFSGGSLCNLLQDDEACQSLFIDEIIQKAVIDVNEKGVEAAAATAIMVGRTALPTYETEPVLMLCDHPFQFFIHHESEELVLFEGRVGMPESPDSVDQEPLLESKHNNKDFWERFGVKPTSPSFEAKDSSGSSPSLRRFLFCKKGMVPIAAAILAALILHIIL</sequence>
<dbReference type="EMBL" id="AGNL01008296">
    <property type="protein sequence ID" value="EJK70621.1"/>
    <property type="molecule type" value="Genomic_DNA"/>
</dbReference>
<dbReference type="PANTHER" id="PTHR11461">
    <property type="entry name" value="SERINE PROTEASE INHIBITOR, SERPIN"/>
    <property type="match status" value="1"/>
</dbReference>
<proteinExistence type="inferred from homology"/>
<evidence type="ECO:0000256" key="2">
    <source>
        <dbReference type="RuleBase" id="RU000411"/>
    </source>
</evidence>
<dbReference type="AlphaFoldDB" id="K0TB03"/>
<dbReference type="InterPro" id="IPR042185">
    <property type="entry name" value="Serpin_sf_2"/>
</dbReference>
<evidence type="ECO:0000256" key="3">
    <source>
        <dbReference type="SAM" id="Phobius"/>
    </source>
</evidence>
<reference evidence="5 6" key="1">
    <citation type="journal article" date="2012" name="Genome Biol.">
        <title>Genome and low-iron response of an oceanic diatom adapted to chronic iron limitation.</title>
        <authorList>
            <person name="Lommer M."/>
            <person name="Specht M."/>
            <person name="Roy A.S."/>
            <person name="Kraemer L."/>
            <person name="Andreson R."/>
            <person name="Gutowska M.A."/>
            <person name="Wolf J."/>
            <person name="Bergner S.V."/>
            <person name="Schilhabel M.B."/>
            <person name="Klostermeier U.C."/>
            <person name="Beiko R.G."/>
            <person name="Rosenstiel P."/>
            <person name="Hippler M."/>
            <person name="Laroche J."/>
        </authorList>
    </citation>
    <scope>NUCLEOTIDE SEQUENCE [LARGE SCALE GENOMIC DNA]</scope>
    <source>
        <strain evidence="5 6">CCMP1005</strain>
    </source>
</reference>
<dbReference type="InterPro" id="IPR042178">
    <property type="entry name" value="Serpin_sf_1"/>
</dbReference>
<feature type="transmembrane region" description="Helical" evidence="3">
    <location>
        <begin position="410"/>
        <end position="427"/>
    </location>
</feature>
<protein>
    <recommendedName>
        <fullName evidence="4">Serpin domain-containing protein</fullName>
    </recommendedName>
</protein>
<dbReference type="GO" id="GO:0005615">
    <property type="term" value="C:extracellular space"/>
    <property type="evidence" value="ECO:0007669"/>
    <property type="project" value="InterPro"/>
</dbReference>
<accession>K0TB03</accession>
<dbReference type="Gene3D" id="3.30.497.10">
    <property type="entry name" value="Antithrombin, subunit I, domain 2"/>
    <property type="match status" value="1"/>
</dbReference>
<evidence type="ECO:0000259" key="4">
    <source>
        <dbReference type="SMART" id="SM00093"/>
    </source>
</evidence>
<comment type="similarity">
    <text evidence="1 2">Belongs to the serpin family.</text>
</comment>
<evidence type="ECO:0000313" key="5">
    <source>
        <dbReference type="EMBL" id="EJK70621.1"/>
    </source>
</evidence>